<evidence type="ECO:0000256" key="2">
    <source>
        <dbReference type="SAM" id="Phobius"/>
    </source>
</evidence>
<dbReference type="Proteomes" id="UP000679725">
    <property type="component" value="Unassembled WGS sequence"/>
</dbReference>
<feature type="transmembrane region" description="Helical" evidence="2">
    <location>
        <begin position="279"/>
        <end position="297"/>
    </location>
</feature>
<keyword evidence="2" id="KW-0812">Transmembrane</keyword>
<dbReference type="RefSeq" id="WP_215231917.1">
    <property type="nucleotide sequence ID" value="NZ_CAJRAU010000001.1"/>
</dbReference>
<protein>
    <recommendedName>
        <fullName evidence="3">Glycosyltransferase 2-like domain-containing protein</fullName>
    </recommendedName>
</protein>
<feature type="domain" description="Glycosyltransferase 2-like" evidence="3">
    <location>
        <begin position="14"/>
        <end position="179"/>
    </location>
</feature>
<evidence type="ECO:0000256" key="1">
    <source>
        <dbReference type="ARBA" id="ARBA00038494"/>
    </source>
</evidence>
<dbReference type="Gene3D" id="3.90.550.10">
    <property type="entry name" value="Spore Coat Polysaccharide Biosynthesis Protein SpsA, Chain A"/>
    <property type="match status" value="1"/>
</dbReference>
<dbReference type="SUPFAM" id="SSF53448">
    <property type="entry name" value="Nucleotide-diphospho-sugar transferases"/>
    <property type="match status" value="1"/>
</dbReference>
<accession>A0ABM8UJV1</accession>
<comment type="similarity">
    <text evidence="1">Belongs to the glycosyltransferase 2 family. WaaE/KdtX subfamily.</text>
</comment>
<keyword evidence="2" id="KW-1133">Transmembrane helix</keyword>
<evidence type="ECO:0000259" key="3">
    <source>
        <dbReference type="Pfam" id="PF00535"/>
    </source>
</evidence>
<dbReference type="Pfam" id="PF00535">
    <property type="entry name" value="Glycos_transf_2"/>
    <property type="match status" value="1"/>
</dbReference>
<feature type="transmembrane region" description="Helical" evidence="2">
    <location>
        <begin position="248"/>
        <end position="273"/>
    </location>
</feature>
<feature type="transmembrane region" description="Helical" evidence="2">
    <location>
        <begin position="309"/>
        <end position="326"/>
    </location>
</feature>
<dbReference type="PANTHER" id="PTHR43630:SF2">
    <property type="entry name" value="GLYCOSYLTRANSFERASE"/>
    <property type="match status" value="1"/>
</dbReference>
<dbReference type="EMBL" id="CAJRAU010000001">
    <property type="protein sequence ID" value="CAG5067773.1"/>
    <property type="molecule type" value="Genomic_DNA"/>
</dbReference>
<sequence length="337" mass="38726">MLSMPSPDNPVRISILVAARNEEQNIERCLRSLDLLDFPKEQLEIIIGDDDSEDNTAWITQQFSAGKPEFKYVKITSRISGLKGKANVLAQLAHIARGEYFFYCDADIEVQPGWASQMLSHFKQKTGVVVGVTRMKKNRHLLADMLSMEWLFALTAMRFFSHFKIPITGMGNNMAVTREAYFKIGGYEKIGFSIVEDYALFMGIVRGGFDFEMAYKTEVISISEPVNTFPELLRQRKRWMHGVMESYWVTRLSLFVSSLIVPILFLLSIWFPINPVSSIVQYYVLVTAISLTAVVLLKQPDLWKAALLFWFYMVSIGLIMLVNYYLPSRTVWKGREY</sequence>
<proteinExistence type="inferred from homology"/>
<evidence type="ECO:0000313" key="5">
    <source>
        <dbReference type="Proteomes" id="UP000679725"/>
    </source>
</evidence>
<evidence type="ECO:0000313" key="4">
    <source>
        <dbReference type="EMBL" id="CAG5067773.1"/>
    </source>
</evidence>
<dbReference type="PANTHER" id="PTHR43630">
    <property type="entry name" value="POLY-BETA-1,6-N-ACETYL-D-GLUCOSAMINE SYNTHASE"/>
    <property type="match status" value="1"/>
</dbReference>
<reference evidence="4 5" key="1">
    <citation type="submission" date="2021-04" db="EMBL/GenBank/DDBJ databases">
        <authorList>
            <person name="Rodrigo-Torres L."/>
            <person name="Arahal R. D."/>
            <person name="Lucena T."/>
        </authorList>
    </citation>
    <scope>NUCLEOTIDE SEQUENCE [LARGE SCALE GENOMIC DNA]</scope>
    <source>
        <strain evidence="4 5">CECT 9623</strain>
    </source>
</reference>
<comment type="caution">
    <text evidence="4">The sequence shown here is derived from an EMBL/GenBank/DDBJ whole genome shotgun (WGS) entry which is preliminary data.</text>
</comment>
<gene>
    <name evidence="4" type="ORF">DYBT9623_00499</name>
</gene>
<name>A0ABM8UJV1_9BACT</name>
<dbReference type="InterPro" id="IPR029044">
    <property type="entry name" value="Nucleotide-diphossugar_trans"/>
</dbReference>
<keyword evidence="5" id="KW-1185">Reference proteome</keyword>
<keyword evidence="2" id="KW-0472">Membrane</keyword>
<organism evidence="4 5">
    <name type="scientific">Dyadobacter linearis</name>
    <dbReference type="NCBI Taxonomy" id="2823330"/>
    <lineage>
        <taxon>Bacteria</taxon>
        <taxon>Pseudomonadati</taxon>
        <taxon>Bacteroidota</taxon>
        <taxon>Cytophagia</taxon>
        <taxon>Cytophagales</taxon>
        <taxon>Spirosomataceae</taxon>
        <taxon>Dyadobacter</taxon>
    </lineage>
</organism>
<dbReference type="InterPro" id="IPR001173">
    <property type="entry name" value="Glyco_trans_2-like"/>
</dbReference>